<dbReference type="EMBL" id="JAAARO010000011">
    <property type="protein sequence ID" value="KAF5740733.1"/>
    <property type="molecule type" value="Genomic_DNA"/>
</dbReference>
<dbReference type="AlphaFoldDB" id="A0A7J7D333"/>
<proteinExistence type="predicted"/>
<name>A0A7J7D333_TRIWF</name>
<keyword evidence="1" id="KW-0687">Ribonucleoprotein</keyword>
<dbReference type="InParanoid" id="A0A7J7D333"/>
<gene>
    <name evidence="1" type="ORF">HS088_TW11G00811</name>
</gene>
<keyword evidence="1" id="KW-0689">Ribosomal protein</keyword>
<reference evidence="1 2" key="1">
    <citation type="journal article" date="2020" name="Nat. Commun.">
        <title>Genome of Tripterygium wilfordii and identification of cytochrome P450 involved in triptolide biosynthesis.</title>
        <authorList>
            <person name="Tu L."/>
            <person name="Su P."/>
            <person name="Zhang Z."/>
            <person name="Gao L."/>
            <person name="Wang J."/>
            <person name="Hu T."/>
            <person name="Zhou J."/>
            <person name="Zhang Y."/>
            <person name="Zhao Y."/>
            <person name="Liu Y."/>
            <person name="Song Y."/>
            <person name="Tong Y."/>
            <person name="Lu Y."/>
            <person name="Yang J."/>
            <person name="Xu C."/>
            <person name="Jia M."/>
            <person name="Peters R.J."/>
            <person name="Huang L."/>
            <person name="Gao W."/>
        </authorList>
    </citation>
    <scope>NUCLEOTIDE SEQUENCE [LARGE SCALE GENOMIC DNA]</scope>
    <source>
        <strain evidence="2">cv. XIE 37</strain>
        <tissue evidence="1">Leaf</tissue>
    </source>
</reference>
<accession>A0A7J7D333</accession>
<comment type="caution">
    <text evidence="1">The sequence shown here is derived from an EMBL/GenBank/DDBJ whole genome shotgun (WGS) entry which is preliminary data.</text>
</comment>
<evidence type="ECO:0000313" key="2">
    <source>
        <dbReference type="Proteomes" id="UP000593562"/>
    </source>
</evidence>
<evidence type="ECO:0000313" key="1">
    <source>
        <dbReference type="EMBL" id="KAF5740733.1"/>
    </source>
</evidence>
<sequence>MMVSSFQCTIVGGSLDLLVLSIHSKLCSSVRHSVSPSASGEVELRYVNNGGFHISSHVLLLLLSFTSLSFTSQISPRPNCLIFSRSKSLSISLAPKPTTLTISASVASPPELETMDLKKLVKSRLPGGFAAS</sequence>
<dbReference type="Proteomes" id="UP000593562">
    <property type="component" value="Unassembled WGS sequence"/>
</dbReference>
<protein>
    <submittedName>
        <fullName evidence="1">30S ribosomal protein S9</fullName>
    </submittedName>
</protein>
<organism evidence="1 2">
    <name type="scientific">Tripterygium wilfordii</name>
    <name type="common">Thunder God vine</name>
    <dbReference type="NCBI Taxonomy" id="458696"/>
    <lineage>
        <taxon>Eukaryota</taxon>
        <taxon>Viridiplantae</taxon>
        <taxon>Streptophyta</taxon>
        <taxon>Embryophyta</taxon>
        <taxon>Tracheophyta</taxon>
        <taxon>Spermatophyta</taxon>
        <taxon>Magnoliopsida</taxon>
        <taxon>eudicotyledons</taxon>
        <taxon>Gunneridae</taxon>
        <taxon>Pentapetalae</taxon>
        <taxon>rosids</taxon>
        <taxon>fabids</taxon>
        <taxon>Celastrales</taxon>
        <taxon>Celastraceae</taxon>
        <taxon>Tripterygium</taxon>
    </lineage>
</organism>
<dbReference type="GO" id="GO:0005840">
    <property type="term" value="C:ribosome"/>
    <property type="evidence" value="ECO:0007669"/>
    <property type="project" value="UniProtKB-KW"/>
</dbReference>
<keyword evidence="2" id="KW-1185">Reference proteome</keyword>